<dbReference type="EMBL" id="JACEFO010001902">
    <property type="protein sequence ID" value="KAF8694567.1"/>
    <property type="molecule type" value="Genomic_DNA"/>
</dbReference>
<evidence type="ECO:0000313" key="3">
    <source>
        <dbReference type="Proteomes" id="UP000636709"/>
    </source>
</evidence>
<comment type="subunit">
    <text evidence="1">Homodimer.</text>
</comment>
<name>A0A835EKQ2_9POAL</name>
<dbReference type="OrthoDB" id="590363at2759"/>
<comment type="caution">
    <text evidence="2">The sequence shown here is derived from an EMBL/GenBank/DDBJ whole genome shotgun (WGS) entry which is preliminary data.</text>
</comment>
<dbReference type="InterPro" id="IPR004265">
    <property type="entry name" value="Dirigent"/>
</dbReference>
<comment type="similarity">
    <text evidence="1">Belongs to the plant dirigent protein family.</text>
</comment>
<dbReference type="Pfam" id="PF03018">
    <property type="entry name" value="Dirigent"/>
    <property type="match status" value="1"/>
</dbReference>
<gene>
    <name evidence="2" type="ORF">HU200_038096</name>
</gene>
<keyword evidence="1" id="KW-0964">Secreted</keyword>
<keyword evidence="3" id="KW-1185">Reference proteome</keyword>
<sequence>MAEDNKGAYFEILPVELQKQELRMTLFVHQVVRGPEQNQQVVVPRSNPPFGLVVANDWTVFDGLGSGASLVGNAQGMHMLGSMTQGQLVHLLRPRLQEREVRGIHAQAVGELWASGWRVGYCRWNGEFTLAQGSSPSRRCKIVKT</sequence>
<comment type="subcellular location">
    <subcellularLocation>
        <location evidence="1">Secreted</location>
        <location evidence="1">Extracellular space</location>
        <location evidence="1">Apoplast</location>
    </subcellularLocation>
</comment>
<dbReference type="Proteomes" id="UP000636709">
    <property type="component" value="Unassembled WGS sequence"/>
</dbReference>
<evidence type="ECO:0000313" key="2">
    <source>
        <dbReference type="EMBL" id="KAF8694567.1"/>
    </source>
</evidence>
<keyword evidence="1" id="KW-0052">Apoplast</keyword>
<reference evidence="2" key="1">
    <citation type="submission" date="2020-07" db="EMBL/GenBank/DDBJ databases">
        <title>Genome sequence and genetic diversity analysis of an under-domesticated orphan crop, white fonio (Digitaria exilis).</title>
        <authorList>
            <person name="Bennetzen J.L."/>
            <person name="Chen S."/>
            <person name="Ma X."/>
            <person name="Wang X."/>
            <person name="Yssel A.E.J."/>
            <person name="Chaluvadi S.R."/>
            <person name="Johnson M."/>
            <person name="Gangashetty P."/>
            <person name="Hamidou F."/>
            <person name="Sanogo M.D."/>
            <person name="Zwaenepoel A."/>
            <person name="Wallace J."/>
            <person name="Van De Peer Y."/>
            <person name="Van Deynze A."/>
        </authorList>
    </citation>
    <scope>NUCLEOTIDE SEQUENCE</scope>
    <source>
        <tissue evidence="2">Leaves</tissue>
    </source>
</reference>
<proteinExistence type="inferred from homology"/>
<accession>A0A835EKQ2</accession>
<dbReference type="GO" id="GO:0048046">
    <property type="term" value="C:apoplast"/>
    <property type="evidence" value="ECO:0007669"/>
    <property type="project" value="UniProtKB-SubCell"/>
</dbReference>
<dbReference type="AlphaFoldDB" id="A0A835EKQ2"/>
<organism evidence="2 3">
    <name type="scientific">Digitaria exilis</name>
    <dbReference type="NCBI Taxonomy" id="1010633"/>
    <lineage>
        <taxon>Eukaryota</taxon>
        <taxon>Viridiplantae</taxon>
        <taxon>Streptophyta</taxon>
        <taxon>Embryophyta</taxon>
        <taxon>Tracheophyta</taxon>
        <taxon>Spermatophyta</taxon>
        <taxon>Magnoliopsida</taxon>
        <taxon>Liliopsida</taxon>
        <taxon>Poales</taxon>
        <taxon>Poaceae</taxon>
        <taxon>PACMAD clade</taxon>
        <taxon>Panicoideae</taxon>
        <taxon>Panicodae</taxon>
        <taxon>Paniceae</taxon>
        <taxon>Anthephorinae</taxon>
        <taxon>Digitaria</taxon>
    </lineage>
</organism>
<protein>
    <recommendedName>
        <fullName evidence="1">Dirigent protein</fullName>
    </recommendedName>
</protein>
<evidence type="ECO:0000256" key="1">
    <source>
        <dbReference type="RuleBase" id="RU363099"/>
    </source>
</evidence>
<comment type="function">
    <text evidence="1">Dirigent proteins impart stereoselectivity on the phenoxy radical-coupling reaction, yielding optically active lignans from two molecules of coniferyl alcohol in the biosynthesis of lignans, flavonolignans, and alkaloids and thus plays a central role in plant secondary metabolism.</text>
</comment>